<comment type="subcellular location">
    <subcellularLocation>
        <location evidence="1">Endoplasmic reticulum membrane</location>
        <topology evidence="1">Multi-pass membrane protein</topology>
    </subcellularLocation>
</comment>
<feature type="transmembrane region" description="Helical" evidence="11">
    <location>
        <begin position="263"/>
        <end position="281"/>
    </location>
</feature>
<keyword evidence="8 11" id="KW-0472">Membrane</keyword>
<keyword evidence="4 11" id="KW-0812">Transmembrane</keyword>
<sequence length="284" mass="31751">MHSATVATIFSVAVSASYVGAVRCWIPAHLQDRDRDDAEVVKQRLRRVTWLCAVLAVLDVAYLIKSGAVQGVCEAASVLGLLPGLTLSESFRNDIASVAAGVQLVVTLYSGPIFLWLHELWGLGTVRRAAHSVWEAFHQSFFSLHGFRDHIFGPLTEELVFRAIAVSLWYPLDPSSYRVMVVWLPLLFGVAHVHHAYGLYTRDHVSLGECILIALFQLAYTWIFGMLSVHLYLSSHHNLWCCVLVHSVCNLMGFPPITVSANAPIAFIYYILIAYGIYFFFTHL</sequence>
<dbReference type="InterPro" id="IPR039731">
    <property type="entry name" value="Rce1"/>
</dbReference>
<comment type="catalytic activity">
    <reaction evidence="9">
        <text>Hydrolyzes the peptide bond -P2-(S-farnesyl or geranylgeranyl)C-P1'-P2'-P3'-COOH where P1' and P2' are amino acids with aliphatic sidechains and P3' is any C-terminal residue.</text>
        <dbReference type="EC" id="3.4.26.1"/>
    </reaction>
</comment>
<evidence type="ECO:0000256" key="9">
    <source>
        <dbReference type="ARBA" id="ARBA00047280"/>
    </source>
</evidence>
<comment type="similarity">
    <text evidence="2">Belongs to the peptidase U48 family.</text>
</comment>
<dbReference type="EMBL" id="FO082048">
    <property type="protein sequence ID" value="CCE84405.1"/>
    <property type="molecule type" value="Genomic_DNA"/>
</dbReference>
<dbReference type="EC" id="3.4.26.1" evidence="10"/>
<dbReference type="Proteomes" id="UP000005222">
    <property type="component" value="Chromosome L"/>
</dbReference>
<dbReference type="GO" id="GO:0005789">
    <property type="term" value="C:endoplasmic reticulum membrane"/>
    <property type="evidence" value="ECO:0007669"/>
    <property type="project" value="UniProtKB-SubCell"/>
</dbReference>
<evidence type="ECO:0000256" key="1">
    <source>
        <dbReference type="ARBA" id="ARBA00004477"/>
    </source>
</evidence>
<dbReference type="PANTHER" id="PTHR13046">
    <property type="entry name" value="PROTEASE U48 CAAX PRENYL PROTEASE RCE1"/>
    <property type="match status" value="1"/>
</dbReference>
<evidence type="ECO:0000256" key="4">
    <source>
        <dbReference type="ARBA" id="ARBA00022692"/>
    </source>
</evidence>
<keyword evidence="6" id="KW-0256">Endoplasmic reticulum</keyword>
<reference evidence="13" key="1">
    <citation type="submission" date="2011-10" db="EMBL/GenBank/DDBJ databases">
        <authorList>
            <person name="Genoscope - CEA"/>
        </authorList>
    </citation>
    <scope>NUCLEOTIDE SEQUENCE</scope>
</reference>
<keyword evidence="5" id="KW-0378">Hydrolase</keyword>
<dbReference type="Proteomes" id="UP000005222">
    <property type="component" value="Chromosome K"/>
</dbReference>
<proteinExistence type="inferred from homology"/>
<evidence type="ECO:0000256" key="3">
    <source>
        <dbReference type="ARBA" id="ARBA00022670"/>
    </source>
</evidence>
<feature type="transmembrane region" description="Helical" evidence="11">
    <location>
        <begin position="6"/>
        <end position="26"/>
    </location>
</feature>
<dbReference type="OMA" id="MWMEREL"/>
<feature type="transmembrane region" description="Helical" evidence="11">
    <location>
        <begin position="179"/>
        <end position="199"/>
    </location>
</feature>
<protein>
    <recommendedName>
        <fullName evidence="10">intramembrane prenyl-peptidase Rce1</fullName>
        <ecNumber evidence="10">3.4.26.1</ecNumber>
    </recommendedName>
</protein>
<dbReference type="eggNOG" id="KOG4130">
    <property type="taxonomic scope" value="Eukaryota"/>
</dbReference>
<keyword evidence="3" id="KW-0645">Protease</keyword>
<dbReference type="HOGENOM" id="CLU_049909_1_0_1"/>
<evidence type="ECO:0000256" key="10">
    <source>
        <dbReference type="ARBA" id="ARBA00049729"/>
    </source>
</evidence>
<keyword evidence="7 11" id="KW-1133">Transmembrane helix</keyword>
<evidence type="ECO:0000256" key="8">
    <source>
        <dbReference type="ARBA" id="ARBA00023136"/>
    </source>
</evidence>
<dbReference type="EMBL" id="FO082049">
    <property type="protein sequence ID" value="CCE83374.1"/>
    <property type="molecule type" value="Genomic_DNA"/>
</dbReference>
<evidence type="ECO:0000313" key="14">
    <source>
        <dbReference type="EMBL" id="CCE84405.1"/>
    </source>
</evidence>
<evidence type="ECO:0000313" key="13">
    <source>
        <dbReference type="EMBL" id="CCE83374.1"/>
    </source>
</evidence>
<evidence type="ECO:0000256" key="6">
    <source>
        <dbReference type="ARBA" id="ARBA00022824"/>
    </source>
</evidence>
<dbReference type="STRING" id="559304.G8Y9Z1"/>
<dbReference type="GO" id="GO:0004222">
    <property type="term" value="F:metalloendopeptidase activity"/>
    <property type="evidence" value="ECO:0007669"/>
    <property type="project" value="InterPro"/>
</dbReference>
<dbReference type="FunCoup" id="G8Y9Z1">
    <property type="interactions" value="483"/>
</dbReference>
<evidence type="ECO:0000256" key="5">
    <source>
        <dbReference type="ARBA" id="ARBA00022801"/>
    </source>
</evidence>
<dbReference type="AlphaFoldDB" id="G8Y9Z1"/>
<dbReference type="InParanoid" id="G8Y9Z1"/>
<evidence type="ECO:0000256" key="2">
    <source>
        <dbReference type="ARBA" id="ARBA00006897"/>
    </source>
</evidence>
<keyword evidence="15" id="KW-1185">Reference proteome</keyword>
<evidence type="ECO:0000256" key="7">
    <source>
        <dbReference type="ARBA" id="ARBA00022989"/>
    </source>
</evidence>
<feature type="transmembrane region" description="Helical" evidence="11">
    <location>
        <begin position="95"/>
        <end position="117"/>
    </location>
</feature>
<evidence type="ECO:0000313" key="15">
    <source>
        <dbReference type="Proteomes" id="UP000005222"/>
    </source>
</evidence>
<feature type="transmembrane region" description="Helical" evidence="11">
    <location>
        <begin position="211"/>
        <end position="232"/>
    </location>
</feature>
<dbReference type="OrthoDB" id="271604at2759"/>
<dbReference type="PANTHER" id="PTHR13046:SF0">
    <property type="entry name" value="CAAX PRENYL PROTEASE 2"/>
    <property type="match status" value="1"/>
</dbReference>
<dbReference type="MEROPS" id="G05.002"/>
<evidence type="ECO:0000259" key="12">
    <source>
        <dbReference type="Pfam" id="PF02517"/>
    </source>
</evidence>
<dbReference type="GO" id="GO:0071586">
    <property type="term" value="P:CAAX-box protein processing"/>
    <property type="evidence" value="ECO:0007669"/>
    <property type="project" value="InterPro"/>
</dbReference>
<reference evidence="15" key="2">
    <citation type="journal article" date="2012" name="G3 (Bethesda)">
        <title>Pichia sorbitophila, an interspecies yeast hybrid reveals early steps of genome resolution following polyploidization.</title>
        <authorList>
            <person name="Leh Louis V."/>
            <person name="Despons L."/>
            <person name="Friedrich A."/>
            <person name="Martin T."/>
            <person name="Durrens P."/>
            <person name="Casaregola S."/>
            <person name="Neuveglise C."/>
            <person name="Fairhead C."/>
            <person name="Marck C."/>
            <person name="Cruz J.A."/>
            <person name="Straub M.L."/>
            <person name="Kugler V."/>
            <person name="Sacerdot C."/>
            <person name="Uzunov Z."/>
            <person name="Thierry A."/>
            <person name="Weiss S."/>
            <person name="Bleykasten C."/>
            <person name="De Montigny J."/>
            <person name="Jacques N."/>
            <person name="Jung P."/>
            <person name="Lemaire M."/>
            <person name="Mallet S."/>
            <person name="Morel G."/>
            <person name="Richard G.F."/>
            <person name="Sarkar A."/>
            <person name="Savel G."/>
            <person name="Schacherer J."/>
            <person name="Seret M.L."/>
            <person name="Talla E."/>
            <person name="Samson G."/>
            <person name="Jubin C."/>
            <person name="Poulain J."/>
            <person name="Vacherie B."/>
            <person name="Barbe V."/>
            <person name="Pelletier E."/>
            <person name="Sherman D.J."/>
            <person name="Westhof E."/>
            <person name="Weissenbach J."/>
            <person name="Baret P.V."/>
            <person name="Wincker P."/>
            <person name="Gaillardin C."/>
            <person name="Dujon B."/>
            <person name="Souciet J.L."/>
        </authorList>
    </citation>
    <scope>NUCLEOTIDE SEQUENCE [LARGE SCALE GENOMIC DNA]</scope>
    <source>
        <strain evidence="15">ATCC MYA-4447 / BCRC 22081 / CBS 7064 / NBRC 10061 / NRRL Y-12695</strain>
    </source>
</reference>
<evidence type="ECO:0000256" key="11">
    <source>
        <dbReference type="SAM" id="Phobius"/>
    </source>
</evidence>
<feature type="domain" description="CAAX prenyl protease 2/Lysostaphin resistance protein A-like" evidence="12">
    <location>
        <begin position="146"/>
        <end position="252"/>
    </location>
</feature>
<organism evidence="13 15">
    <name type="scientific">Pichia sorbitophila (strain ATCC MYA-4447 / BCRC 22081 / CBS 7064 / NBRC 10061 / NRRL Y-12695)</name>
    <name type="common">Hybrid yeast</name>
    <dbReference type="NCBI Taxonomy" id="559304"/>
    <lineage>
        <taxon>Eukaryota</taxon>
        <taxon>Fungi</taxon>
        <taxon>Dikarya</taxon>
        <taxon>Ascomycota</taxon>
        <taxon>Saccharomycotina</taxon>
        <taxon>Pichiomycetes</taxon>
        <taxon>Debaryomycetaceae</taxon>
        <taxon>Millerozyma</taxon>
    </lineage>
</organism>
<name>G8Y9Z1_PICSO</name>
<dbReference type="InterPro" id="IPR003675">
    <property type="entry name" value="Rce1/LyrA-like_dom"/>
</dbReference>
<accession>G8Y9Z1</accession>
<dbReference type="Pfam" id="PF02517">
    <property type="entry name" value="Rce1-like"/>
    <property type="match status" value="1"/>
</dbReference>
<gene>
    <name evidence="13" type="primary">Piso0_003949</name>
    <name evidence="13" type="ORF">GNLVRS01_PISO0K06126g</name>
    <name evidence="14" type="ORF">GNLVRS01_PISO0L06127g</name>
</gene>